<feature type="chain" id="PRO_5020548156" description="DUF1566 domain-containing protein" evidence="1">
    <location>
        <begin position="20"/>
        <end position="293"/>
    </location>
</feature>
<feature type="signal peptide" evidence="1">
    <location>
        <begin position="1"/>
        <end position="19"/>
    </location>
</feature>
<evidence type="ECO:0000313" key="3">
    <source>
        <dbReference type="Proteomes" id="UP000309215"/>
    </source>
</evidence>
<keyword evidence="1" id="KW-0732">Signal</keyword>
<evidence type="ECO:0000313" key="2">
    <source>
        <dbReference type="EMBL" id="TKC98255.1"/>
    </source>
</evidence>
<dbReference type="OrthoDB" id="5501355at2"/>
<protein>
    <recommendedName>
        <fullName evidence="4">DUF1566 domain-containing protein</fullName>
    </recommendedName>
</protein>
<reference evidence="2 3" key="1">
    <citation type="submission" date="2019-04" db="EMBL/GenBank/DDBJ databases">
        <authorList>
            <person name="Li Y."/>
            <person name="Wang J."/>
        </authorList>
    </citation>
    <scope>NUCLEOTIDE SEQUENCE [LARGE SCALE GENOMIC DNA]</scope>
    <source>
        <strain evidence="2 3">DSM 14668</strain>
    </source>
</reference>
<dbReference type="RefSeq" id="WP_136934774.1">
    <property type="nucleotide sequence ID" value="NZ_SSMQ01000071.1"/>
</dbReference>
<comment type="caution">
    <text evidence="2">The sequence shown here is derived from an EMBL/GenBank/DDBJ whole genome shotgun (WGS) entry which is preliminary data.</text>
</comment>
<dbReference type="AlphaFoldDB" id="A0A4U1IVS6"/>
<proteinExistence type="predicted"/>
<keyword evidence="3" id="KW-1185">Reference proteome</keyword>
<organism evidence="2 3">
    <name type="scientific">Polyangium fumosum</name>
    <dbReference type="NCBI Taxonomy" id="889272"/>
    <lineage>
        <taxon>Bacteria</taxon>
        <taxon>Pseudomonadati</taxon>
        <taxon>Myxococcota</taxon>
        <taxon>Polyangia</taxon>
        <taxon>Polyangiales</taxon>
        <taxon>Polyangiaceae</taxon>
        <taxon>Polyangium</taxon>
    </lineage>
</organism>
<dbReference type="EMBL" id="SSMQ01000071">
    <property type="protein sequence ID" value="TKC98255.1"/>
    <property type="molecule type" value="Genomic_DNA"/>
</dbReference>
<gene>
    <name evidence="2" type="ORF">E8A74_42050</name>
</gene>
<evidence type="ECO:0000256" key="1">
    <source>
        <dbReference type="SAM" id="SignalP"/>
    </source>
</evidence>
<dbReference type="Proteomes" id="UP000309215">
    <property type="component" value="Unassembled WGS sequence"/>
</dbReference>
<sequence>MRIASLIAGRLLAPSVLVASVALGGCATLDDDGIAVEDNNGADLSAQADLASPDGELVATLPLPDGAEVQFYAHDDGSFSVAEVGDAHHHTVMQRPEFAEANAFDLFRALAAPEQEIPRRLVAYHEAMRAEGTRTPTVDGTLPPQGWLLNELKATPQPQSLLSACDESIQTFVCDDGGASYPSGPGCFASYTGTLSWYDNAQAIRRYRTGFCTTGTVDADITYSYAGPGDCIVFRPLFGLRYGLYSSINWQYWWSGPSGATPRTYSNRVEYVSGDGFAWGVREQYHTSSSCDI</sequence>
<dbReference type="PROSITE" id="PS51257">
    <property type="entry name" value="PROKAR_LIPOPROTEIN"/>
    <property type="match status" value="1"/>
</dbReference>
<evidence type="ECO:0008006" key="4">
    <source>
        <dbReference type="Google" id="ProtNLM"/>
    </source>
</evidence>
<name>A0A4U1IVS6_9BACT</name>
<accession>A0A4U1IVS6</accession>